<dbReference type="AlphaFoldDB" id="A0A4Y9SR25"/>
<keyword evidence="1" id="KW-0472">Membrane</keyword>
<name>A0A4Y9SR25_9BURK</name>
<dbReference type="Proteomes" id="UP000298438">
    <property type="component" value="Unassembled WGS sequence"/>
</dbReference>
<accession>A0A4Y9SR25</accession>
<keyword evidence="3" id="KW-1185">Reference proteome</keyword>
<evidence type="ECO:0000256" key="1">
    <source>
        <dbReference type="SAM" id="Phobius"/>
    </source>
</evidence>
<feature type="transmembrane region" description="Helical" evidence="1">
    <location>
        <begin position="44"/>
        <end position="63"/>
    </location>
</feature>
<keyword evidence="1" id="KW-1133">Transmembrane helix</keyword>
<dbReference type="EMBL" id="SPVF01000047">
    <property type="protein sequence ID" value="TFW27799.1"/>
    <property type="molecule type" value="Genomic_DNA"/>
</dbReference>
<keyword evidence="1" id="KW-0812">Transmembrane</keyword>
<comment type="caution">
    <text evidence="2">The sequence shown here is derived from an EMBL/GenBank/DDBJ whole genome shotgun (WGS) entry which is preliminary data.</text>
</comment>
<feature type="transmembrane region" description="Helical" evidence="1">
    <location>
        <begin position="72"/>
        <end position="95"/>
    </location>
</feature>
<evidence type="ECO:0000313" key="3">
    <source>
        <dbReference type="Proteomes" id="UP000298438"/>
    </source>
</evidence>
<evidence type="ECO:0000313" key="2">
    <source>
        <dbReference type="EMBL" id="TFW27799.1"/>
    </source>
</evidence>
<sequence>MNAIRPSLFLQRALALDAAGSLALAALQLIVPAPLARTFQLPDALLLATGAFLCAYAALLLWMRQAAVVPAWLVRLVIVGNVGWGISCLGLPLLGVLQPAFWGWDYLIFQAGAVLLFAVLEAKGLQQSQPAAIRVPAAVPAHD</sequence>
<reference evidence="2 3" key="1">
    <citation type="submission" date="2019-03" db="EMBL/GenBank/DDBJ databases">
        <title>Draft Genome Sequence of Massilia arenosa sp. nov., a Novel Massilia Species Isolated from a Sandy-loam Maize Soil.</title>
        <authorList>
            <person name="Raths R."/>
            <person name="Peta V."/>
            <person name="Bucking H."/>
        </authorList>
    </citation>
    <scope>NUCLEOTIDE SEQUENCE [LARGE SCALE GENOMIC DNA]</scope>
    <source>
        <strain evidence="2 3">MC02</strain>
    </source>
</reference>
<protein>
    <recommendedName>
        <fullName evidence="4">Integral membrane protein</fullName>
    </recommendedName>
</protein>
<gene>
    <name evidence="2" type="ORF">E4L96_03285</name>
</gene>
<proteinExistence type="predicted"/>
<feature type="transmembrane region" description="Helical" evidence="1">
    <location>
        <begin position="101"/>
        <end position="120"/>
    </location>
</feature>
<organism evidence="2 3">
    <name type="scientific">Zemynaea arenosa</name>
    <dbReference type="NCBI Taxonomy" id="2561931"/>
    <lineage>
        <taxon>Bacteria</taxon>
        <taxon>Pseudomonadati</taxon>
        <taxon>Pseudomonadota</taxon>
        <taxon>Betaproteobacteria</taxon>
        <taxon>Burkholderiales</taxon>
        <taxon>Oxalobacteraceae</taxon>
        <taxon>Telluria group</taxon>
        <taxon>Zemynaea</taxon>
    </lineage>
</organism>
<dbReference type="OrthoDB" id="8910118at2"/>
<evidence type="ECO:0008006" key="4">
    <source>
        <dbReference type="Google" id="ProtNLM"/>
    </source>
</evidence>
<dbReference type="RefSeq" id="WP_135205802.1">
    <property type="nucleotide sequence ID" value="NZ_SPVF01000047.1"/>
</dbReference>